<proteinExistence type="inferred from homology"/>
<comment type="similarity">
    <text evidence="22">Belongs to the SREBP family.</text>
</comment>
<feature type="compositionally biased region" description="Low complexity" evidence="30">
    <location>
        <begin position="163"/>
        <end position="180"/>
    </location>
</feature>
<name>A0A3B3RGU0_9TELE</name>
<dbReference type="GO" id="GO:0000978">
    <property type="term" value="F:RNA polymerase II cis-regulatory region sequence-specific DNA binding"/>
    <property type="evidence" value="ECO:0007669"/>
    <property type="project" value="TreeGrafter"/>
</dbReference>
<evidence type="ECO:0000256" key="2">
    <source>
        <dbReference type="ARBA" id="ARBA00004477"/>
    </source>
</evidence>
<keyword evidence="12" id="KW-0333">Golgi apparatus</keyword>
<evidence type="ECO:0000256" key="29">
    <source>
        <dbReference type="SAM" id="Coils"/>
    </source>
</evidence>
<dbReference type="STRING" id="1676925.ENSPKIP00000017095"/>
<comment type="subcellular location">
    <subcellularLocation>
        <location evidence="3">Cytoplasmic vesicle</location>
        <location evidence="3">COPII-coated vesicle membrane</location>
        <topology evidence="3">Multi-pass membrane protein</topology>
    </subcellularLocation>
    <subcellularLocation>
        <location evidence="2">Endoplasmic reticulum membrane</location>
        <topology evidence="2">Multi-pass membrane protein</topology>
    </subcellularLocation>
    <subcellularLocation>
        <location evidence="4">Golgi apparatus membrane</location>
        <topology evidence="4">Multi-pass membrane protein</topology>
    </subcellularLocation>
    <subcellularLocation>
        <location evidence="1">Nucleus</location>
    </subcellularLocation>
</comment>
<keyword evidence="11" id="KW-0805">Transcription regulation</keyword>
<dbReference type="SMART" id="SM00353">
    <property type="entry name" value="HLH"/>
    <property type="match status" value="1"/>
</dbReference>
<feature type="region of interest" description="Disordered" evidence="30">
    <location>
        <begin position="147"/>
        <end position="185"/>
    </location>
</feature>
<keyword evidence="13" id="KW-0443">Lipid metabolism</keyword>
<keyword evidence="10 31" id="KW-1133">Transmembrane helix</keyword>
<dbReference type="InterPro" id="IPR011598">
    <property type="entry name" value="bHLH_dom"/>
</dbReference>
<organism evidence="33 34">
    <name type="scientific">Paramormyrops kingsleyae</name>
    <dbReference type="NCBI Taxonomy" id="1676925"/>
    <lineage>
        <taxon>Eukaryota</taxon>
        <taxon>Metazoa</taxon>
        <taxon>Chordata</taxon>
        <taxon>Craniata</taxon>
        <taxon>Vertebrata</taxon>
        <taxon>Euteleostomi</taxon>
        <taxon>Actinopterygii</taxon>
        <taxon>Neopterygii</taxon>
        <taxon>Teleostei</taxon>
        <taxon>Osteoglossocephala</taxon>
        <taxon>Osteoglossomorpha</taxon>
        <taxon>Osteoglossiformes</taxon>
        <taxon>Mormyridae</taxon>
        <taxon>Paramormyrops</taxon>
    </lineage>
</organism>
<dbReference type="InterPro" id="IPR036638">
    <property type="entry name" value="HLH_DNA-bd_sf"/>
</dbReference>
<keyword evidence="34" id="KW-1185">Reference proteome</keyword>
<evidence type="ECO:0000256" key="27">
    <source>
        <dbReference type="ARBA" id="ARBA00047005"/>
    </source>
</evidence>
<comment type="function">
    <text evidence="26">Key transcription factor that regulates expression of genes involved in cholesterol biosynthesis and lipid homeostasis. Binds to the sterol regulatory element 1 (SRE-1) (5'-ATCACCCCAC-3'). Has dual sequence specificity binding to both an E-box motif (5'-ATCACGTGA-3') and to SRE-1 (5'-ATCACCCCAC-3'). Regulates the promoters of genes involved in cholesterol biosynthesis and the LDL receptor (LDLR) pathway of sterol regulation.</text>
</comment>
<evidence type="ECO:0000256" key="19">
    <source>
        <dbReference type="ARBA" id="ARBA00023221"/>
    </source>
</evidence>
<evidence type="ECO:0000256" key="5">
    <source>
        <dbReference type="ARBA" id="ARBA00022548"/>
    </source>
</evidence>
<comment type="subunit">
    <text evidence="28">Forms a tight complex with SCAP, the SCAP-SREBP complex, in the endoplasmic reticulum membrane and the Golgi apparatus. Interacts with PAQR3; the interaction anchors the SCAP-SREBP complex to the Golgi apparatus in low cholesterol conditions.</text>
</comment>
<feature type="domain" description="BHLH" evidence="32">
    <location>
        <begin position="336"/>
        <end position="386"/>
    </location>
</feature>
<keyword evidence="18" id="KW-1207">Sterol metabolism</keyword>
<evidence type="ECO:0000256" key="13">
    <source>
        <dbReference type="ARBA" id="ARBA00023098"/>
    </source>
</evidence>
<feature type="compositionally biased region" description="Polar residues" evidence="30">
    <location>
        <begin position="147"/>
        <end position="162"/>
    </location>
</feature>
<dbReference type="CDD" id="cd18921">
    <property type="entry name" value="bHLHzip_SREBP1"/>
    <property type="match status" value="1"/>
</dbReference>
<feature type="coiled-coil region" evidence="29">
    <location>
        <begin position="376"/>
        <end position="406"/>
    </location>
</feature>
<evidence type="ECO:0000256" key="1">
    <source>
        <dbReference type="ARBA" id="ARBA00004123"/>
    </source>
</evidence>
<keyword evidence="29" id="KW-0175">Coiled coil</keyword>
<reference evidence="33" key="2">
    <citation type="submission" date="2025-09" db="UniProtKB">
        <authorList>
            <consortium name="Ensembl"/>
        </authorList>
    </citation>
    <scope>IDENTIFICATION</scope>
</reference>
<evidence type="ECO:0000256" key="12">
    <source>
        <dbReference type="ARBA" id="ARBA00023034"/>
    </source>
</evidence>
<keyword evidence="19" id="KW-0753">Steroid metabolism</keyword>
<evidence type="ECO:0000256" key="24">
    <source>
        <dbReference type="ARBA" id="ARBA00042215"/>
    </source>
</evidence>
<keyword evidence="17" id="KW-0804">Transcription</keyword>
<dbReference type="GO" id="GO:0046983">
    <property type="term" value="F:protein dimerization activity"/>
    <property type="evidence" value="ECO:0007669"/>
    <property type="project" value="InterPro"/>
</dbReference>
<evidence type="ECO:0000256" key="25">
    <source>
        <dbReference type="ARBA" id="ARBA00045313"/>
    </source>
</evidence>
<dbReference type="PANTHER" id="PTHR46062">
    <property type="entry name" value="STEROL REGULATORY ELEMENT-BINDING PROTEIN"/>
    <property type="match status" value="1"/>
</dbReference>
<dbReference type="GeneTree" id="ENSGT00940000159156"/>
<dbReference type="PANTHER" id="PTHR46062:SF2">
    <property type="entry name" value="STEROL REGULATORY ELEMENT-BINDING PROTEIN 1"/>
    <property type="match status" value="1"/>
</dbReference>
<sequence length="1111" mass="119441">MKNLKLTTLYDVYGGDCLLFPDMLQLINNHDMEFASVFDHPQFTGGAPTQDLRALSESTATSAPTSASTLHPEATATSHLDALLDIPAPTTLYQPPPSVQSPFPQISTPSHPKLHQTVLSGHAQCWEGQASSACDAAEDVDSSLCSSTAVHSHHPSQPTSSLTAPQQSATHAAQAQSPPTDSLLATSSCPSTQIFSPHAQQVPVSVAACAAFIVLLWCVRKTKRAHCLIVRDGPLLPCRLLAPPALASINCSVSDANFSVSLQLFLQPQFIKTDSLLLTSRAVKPPCVTCAPVQTTSLQALINGGAILTTVPIMVDAEKLPISRISSAGKPSNKGEKRTAHNAIEKRYRNSINNKIIELKDLVAGTEAKLNKSSVLRKAIDYIRFLQQSNQKLKQENMALKMATQKNRSLKDLVALEVEGPTCGVTSELLTPPPSNAGSPLHCGSFPHCSSDSEPSSPFGGVNSDVAVSDQPKVSRRDVAMMDRSRVALCIFTFLFLSLNPMGSLLSRGMGGTGTAGTTGRTGASGSDVEAAAWLHPAVPVLCAWLLNGLLVAAVLVWLLVYGEPLTRPHSGSSVLFLKHYKQANEDLAKGDFARASQNFQTCLEVLGRPLPVSQLDLLCGVLWAGLRLGLQWLWVGRWLAGKAGSLWPDPPSQSDGRASCANATLVYHRLHQLHVMGKLGGGSLSGLHAALSAVNLAECSGDRLTVATLARIHVCAALGVKASLPRGLRFAAWVFLSSARRVCLAPGSGTPPAMRWLTHPLGHRFFMDGQWTVHGSPRDSVYSQARSRVEPLAQVTQAFREHLLEKALLCVLSSPKEKTLVEGEGEYCQALEYLQLLISFSDAEASTQSVAPGSGLAAVTGCDIHSKWWASTMVVMISWLQGDKDAAERLCAAVEDLPVSLNPLPRAAHYTFRAIQAIQGQRENWQLSLGYSERASGLLKDSLSRDPPSCAGVIDKLLQVLLCDLLLVTRSTVWHRQQGGLLPAPAQQLHGFQQDLSSLRKLVQSFRPGTHRLFLHEGTARLMAGSSPARGQQVLGLCLRRRTTSASTSGDPAPCQLPPVCQSHTEISRDQGDADRKCYIRMQHCFSTRSAIFWCISGIPCECLVFSGEP</sequence>
<evidence type="ECO:0000256" key="9">
    <source>
        <dbReference type="ARBA" id="ARBA00022843"/>
    </source>
</evidence>
<dbReference type="GO" id="GO:0012507">
    <property type="term" value="C:ER to Golgi transport vesicle membrane"/>
    <property type="evidence" value="ECO:0007669"/>
    <property type="project" value="UniProtKB-SubCell"/>
</dbReference>
<keyword evidence="16" id="KW-0010">Activator</keyword>
<dbReference type="PROSITE" id="PS50888">
    <property type="entry name" value="BHLH"/>
    <property type="match status" value="1"/>
</dbReference>
<keyword evidence="21" id="KW-0968">Cytoplasmic vesicle</keyword>
<evidence type="ECO:0000256" key="26">
    <source>
        <dbReference type="ARBA" id="ARBA00045371"/>
    </source>
</evidence>
<evidence type="ECO:0000256" key="15">
    <source>
        <dbReference type="ARBA" id="ARBA00023136"/>
    </source>
</evidence>
<protein>
    <recommendedName>
        <fullName evidence="23">Sterol regulatory element-binding protein 1</fullName>
    </recommendedName>
    <alternativeName>
        <fullName evidence="24">Sterol regulatory element-binding transcription factor 1</fullName>
    </alternativeName>
</protein>
<dbReference type="Ensembl" id="ENSPKIT00000041602.1">
    <property type="protein sequence ID" value="ENSPKIP00000017095.1"/>
    <property type="gene ID" value="ENSPKIG00000003037.1"/>
</dbReference>
<evidence type="ECO:0000256" key="21">
    <source>
        <dbReference type="ARBA" id="ARBA00023329"/>
    </source>
</evidence>
<dbReference type="GO" id="GO:0005789">
    <property type="term" value="C:endoplasmic reticulum membrane"/>
    <property type="evidence" value="ECO:0007669"/>
    <property type="project" value="UniProtKB-SubCell"/>
</dbReference>
<dbReference type="Proteomes" id="UP000261540">
    <property type="component" value="Unplaced"/>
</dbReference>
<comment type="subunit">
    <text evidence="27">Efficient DNA binding of the soluble transcription factor fragment requires dimerization with another bHLH protein. Interacts with CEBPA, the interaction produces a transcriptional synergy. Interacts with LMNA.</text>
</comment>
<feature type="transmembrane region" description="Helical" evidence="31">
    <location>
        <begin position="487"/>
        <end position="506"/>
    </location>
</feature>
<keyword evidence="9" id="KW-0832">Ubl conjugation</keyword>
<evidence type="ECO:0000256" key="3">
    <source>
        <dbReference type="ARBA" id="ARBA00004557"/>
    </source>
</evidence>
<evidence type="ECO:0000259" key="32">
    <source>
        <dbReference type="PROSITE" id="PS50888"/>
    </source>
</evidence>
<evidence type="ECO:0000256" key="7">
    <source>
        <dbReference type="ARBA" id="ARBA00022692"/>
    </source>
</evidence>
<keyword evidence="7 31" id="KW-0812">Transmembrane</keyword>
<evidence type="ECO:0000256" key="8">
    <source>
        <dbReference type="ARBA" id="ARBA00022824"/>
    </source>
</evidence>
<reference evidence="33" key="1">
    <citation type="submission" date="2025-08" db="UniProtKB">
        <authorList>
            <consortium name="Ensembl"/>
        </authorList>
    </citation>
    <scope>IDENTIFICATION</scope>
</reference>
<evidence type="ECO:0000256" key="28">
    <source>
        <dbReference type="ARBA" id="ARBA00049702"/>
    </source>
</evidence>
<evidence type="ECO:0000256" key="10">
    <source>
        <dbReference type="ARBA" id="ARBA00022989"/>
    </source>
</evidence>
<evidence type="ECO:0000256" key="4">
    <source>
        <dbReference type="ARBA" id="ARBA00004653"/>
    </source>
</evidence>
<evidence type="ECO:0000256" key="30">
    <source>
        <dbReference type="SAM" id="MobiDB-lite"/>
    </source>
</evidence>
<keyword evidence="20" id="KW-0539">Nucleus</keyword>
<keyword evidence="15 31" id="KW-0472">Membrane</keyword>
<dbReference type="GO" id="GO:0000139">
    <property type="term" value="C:Golgi membrane"/>
    <property type="evidence" value="ECO:0007669"/>
    <property type="project" value="UniProtKB-SubCell"/>
</dbReference>
<keyword evidence="8" id="KW-0256">Endoplasmic reticulum</keyword>
<feature type="transmembrane region" description="Helical" evidence="31">
    <location>
        <begin position="538"/>
        <end position="561"/>
    </location>
</feature>
<evidence type="ECO:0000313" key="34">
    <source>
        <dbReference type="Proteomes" id="UP000261540"/>
    </source>
</evidence>
<dbReference type="GO" id="GO:0000981">
    <property type="term" value="F:DNA-binding transcription factor activity, RNA polymerase II-specific"/>
    <property type="evidence" value="ECO:0007669"/>
    <property type="project" value="TreeGrafter"/>
</dbReference>
<evidence type="ECO:0000256" key="11">
    <source>
        <dbReference type="ARBA" id="ARBA00023015"/>
    </source>
</evidence>
<dbReference type="Pfam" id="PF00010">
    <property type="entry name" value="HLH"/>
    <property type="match status" value="1"/>
</dbReference>
<evidence type="ECO:0000256" key="18">
    <source>
        <dbReference type="ARBA" id="ARBA00023166"/>
    </source>
</evidence>
<evidence type="ECO:0000256" key="23">
    <source>
        <dbReference type="ARBA" id="ARBA00039749"/>
    </source>
</evidence>
<evidence type="ECO:0000256" key="20">
    <source>
        <dbReference type="ARBA" id="ARBA00023242"/>
    </source>
</evidence>
<dbReference type="SUPFAM" id="SSF47459">
    <property type="entry name" value="HLH, helix-loop-helix DNA-binding domain"/>
    <property type="match status" value="1"/>
</dbReference>
<evidence type="ECO:0000313" key="33">
    <source>
        <dbReference type="Ensembl" id="ENSPKIP00000017095.1"/>
    </source>
</evidence>
<accession>A0A3B3RGU0</accession>
<dbReference type="AlphaFoldDB" id="A0A3B3RGU0"/>
<evidence type="ECO:0000256" key="22">
    <source>
        <dbReference type="ARBA" id="ARBA00038460"/>
    </source>
</evidence>
<keyword evidence="6" id="KW-0597">Phosphoprotein</keyword>
<comment type="function">
    <text evidence="25">Precursor of the transcription factor form (Processed sterol regulatory element-binding protein 1), which is embedded in the endoplasmic reticulum membrane. Low sterol concentrations promote processing of this form, releasing the transcription factor form that translocates into the nucleus and activates transcription of genes involved in cholesterol biosynthesis and lipid homeostasis.</text>
</comment>
<evidence type="ECO:0000256" key="16">
    <source>
        <dbReference type="ARBA" id="ARBA00023159"/>
    </source>
</evidence>
<evidence type="ECO:0000256" key="6">
    <source>
        <dbReference type="ARBA" id="ARBA00022553"/>
    </source>
</evidence>
<evidence type="ECO:0000256" key="14">
    <source>
        <dbReference type="ARBA" id="ARBA00023125"/>
    </source>
</evidence>
<dbReference type="Gene3D" id="4.10.280.10">
    <property type="entry name" value="Helix-loop-helix DNA-binding domain"/>
    <property type="match status" value="1"/>
</dbReference>
<keyword evidence="5" id="KW-0153">Cholesterol metabolism</keyword>
<dbReference type="GO" id="GO:0005634">
    <property type="term" value="C:nucleus"/>
    <property type="evidence" value="ECO:0007669"/>
    <property type="project" value="UniProtKB-SubCell"/>
</dbReference>
<dbReference type="FunFam" id="4.10.280.10:FF:000016">
    <property type="entry name" value="Sterol regulatory element-binding transcription factor 1"/>
    <property type="match status" value="1"/>
</dbReference>
<keyword evidence="14" id="KW-0238">DNA-binding</keyword>
<evidence type="ECO:0000256" key="31">
    <source>
        <dbReference type="SAM" id="Phobius"/>
    </source>
</evidence>
<evidence type="ECO:0000256" key="17">
    <source>
        <dbReference type="ARBA" id="ARBA00023163"/>
    </source>
</evidence>
<dbReference type="GO" id="GO:0008203">
    <property type="term" value="P:cholesterol metabolic process"/>
    <property type="evidence" value="ECO:0007669"/>
    <property type="project" value="UniProtKB-KW"/>
</dbReference>